<dbReference type="STRING" id="765440.A0A0C3C1D8"/>
<evidence type="ECO:0000313" key="1">
    <source>
        <dbReference type="EMBL" id="KIM83422.1"/>
    </source>
</evidence>
<dbReference type="InParanoid" id="A0A0C3C1D8"/>
<sequence length="72" mass="7945">FDIGCCFKTTLAKSPLGPLAHELNYMSLVGSFHEHAHWCLCQLSCLTTYTTGMGLEDLEVCERCFSKSNALA</sequence>
<keyword evidence="2" id="KW-1185">Reference proteome</keyword>
<dbReference type="Proteomes" id="UP000054166">
    <property type="component" value="Unassembled WGS sequence"/>
</dbReference>
<protein>
    <submittedName>
        <fullName evidence="1">Uncharacterized protein</fullName>
    </submittedName>
</protein>
<dbReference type="HOGENOM" id="CLU_091791_2_0_1"/>
<feature type="non-terminal residue" evidence="1">
    <location>
        <position position="72"/>
    </location>
</feature>
<reference evidence="2" key="2">
    <citation type="submission" date="2015-01" db="EMBL/GenBank/DDBJ databases">
        <title>Evolutionary Origins and Diversification of the Mycorrhizal Mutualists.</title>
        <authorList>
            <consortium name="DOE Joint Genome Institute"/>
            <consortium name="Mycorrhizal Genomics Consortium"/>
            <person name="Kohler A."/>
            <person name="Kuo A."/>
            <person name="Nagy L.G."/>
            <person name="Floudas D."/>
            <person name="Copeland A."/>
            <person name="Barry K.W."/>
            <person name="Cichocki N."/>
            <person name="Veneault-Fourrey C."/>
            <person name="LaButti K."/>
            <person name="Lindquist E.A."/>
            <person name="Lipzen A."/>
            <person name="Lundell T."/>
            <person name="Morin E."/>
            <person name="Murat C."/>
            <person name="Riley R."/>
            <person name="Ohm R."/>
            <person name="Sun H."/>
            <person name="Tunlid A."/>
            <person name="Henrissat B."/>
            <person name="Grigoriev I.V."/>
            <person name="Hibbett D.S."/>
            <person name="Martin F."/>
        </authorList>
    </citation>
    <scope>NUCLEOTIDE SEQUENCE [LARGE SCALE GENOMIC DNA]</scope>
    <source>
        <strain evidence="2">F 1598</strain>
    </source>
</reference>
<proteinExistence type="predicted"/>
<feature type="non-terminal residue" evidence="1">
    <location>
        <position position="1"/>
    </location>
</feature>
<reference evidence="1 2" key="1">
    <citation type="submission" date="2014-04" db="EMBL/GenBank/DDBJ databases">
        <authorList>
            <consortium name="DOE Joint Genome Institute"/>
            <person name="Kuo A."/>
            <person name="Tarkka M."/>
            <person name="Buscot F."/>
            <person name="Kohler A."/>
            <person name="Nagy L.G."/>
            <person name="Floudas D."/>
            <person name="Copeland A."/>
            <person name="Barry K.W."/>
            <person name="Cichocki N."/>
            <person name="Veneault-Fourrey C."/>
            <person name="LaButti K."/>
            <person name="Lindquist E.A."/>
            <person name="Lipzen A."/>
            <person name="Lundell T."/>
            <person name="Morin E."/>
            <person name="Murat C."/>
            <person name="Sun H."/>
            <person name="Tunlid A."/>
            <person name="Henrissat B."/>
            <person name="Grigoriev I.V."/>
            <person name="Hibbett D.S."/>
            <person name="Martin F."/>
            <person name="Nordberg H.P."/>
            <person name="Cantor M.N."/>
            <person name="Hua S.X."/>
        </authorList>
    </citation>
    <scope>NUCLEOTIDE SEQUENCE [LARGE SCALE GENOMIC DNA]</scope>
    <source>
        <strain evidence="1 2">F 1598</strain>
    </source>
</reference>
<dbReference type="InterPro" id="IPR040521">
    <property type="entry name" value="KDZ"/>
</dbReference>
<organism evidence="1 2">
    <name type="scientific">Piloderma croceum (strain F 1598)</name>
    <dbReference type="NCBI Taxonomy" id="765440"/>
    <lineage>
        <taxon>Eukaryota</taxon>
        <taxon>Fungi</taxon>
        <taxon>Dikarya</taxon>
        <taxon>Basidiomycota</taxon>
        <taxon>Agaricomycotina</taxon>
        <taxon>Agaricomycetes</taxon>
        <taxon>Agaricomycetidae</taxon>
        <taxon>Atheliales</taxon>
        <taxon>Atheliaceae</taxon>
        <taxon>Piloderma</taxon>
    </lineage>
</organism>
<dbReference type="EMBL" id="KN832991">
    <property type="protein sequence ID" value="KIM83422.1"/>
    <property type="molecule type" value="Genomic_DNA"/>
</dbReference>
<evidence type="ECO:0000313" key="2">
    <source>
        <dbReference type="Proteomes" id="UP000054166"/>
    </source>
</evidence>
<gene>
    <name evidence="1" type="ORF">PILCRDRAFT_54912</name>
</gene>
<dbReference type="OrthoDB" id="3251205at2759"/>
<dbReference type="AlphaFoldDB" id="A0A0C3C1D8"/>
<name>A0A0C3C1D8_PILCF</name>
<accession>A0A0C3C1D8</accession>
<dbReference type="Pfam" id="PF18758">
    <property type="entry name" value="KDZ"/>
    <property type="match status" value="1"/>
</dbReference>